<dbReference type="SUPFAM" id="SSF58104">
    <property type="entry name" value="Methyl-accepting chemotaxis protein (MCP) signaling domain"/>
    <property type="match status" value="1"/>
</dbReference>
<evidence type="ECO:0000259" key="4">
    <source>
        <dbReference type="PROSITE" id="PS50111"/>
    </source>
</evidence>
<name>A0A1C0YC16_9BACL</name>
<evidence type="ECO:0000256" key="1">
    <source>
        <dbReference type="ARBA" id="ARBA00023224"/>
    </source>
</evidence>
<dbReference type="InterPro" id="IPR012292">
    <property type="entry name" value="Globin/Proto"/>
</dbReference>
<dbReference type="InterPro" id="IPR044398">
    <property type="entry name" value="Globin-sensor_dom"/>
</dbReference>
<feature type="domain" description="Methyl-accepting transducer" evidence="4">
    <location>
        <begin position="180"/>
        <end position="423"/>
    </location>
</feature>
<dbReference type="InterPro" id="IPR039379">
    <property type="entry name" value="Protoglobin_sensor_dom"/>
</dbReference>
<dbReference type="RefSeq" id="WP_066545916.1">
    <property type="nucleotide sequence ID" value="NZ_MASJ01000023.1"/>
</dbReference>
<dbReference type="PROSITE" id="PS50111">
    <property type="entry name" value="CHEMOTAXIS_TRANSDUC_2"/>
    <property type="match status" value="1"/>
</dbReference>
<protein>
    <recommendedName>
        <fullName evidence="4">Methyl-accepting transducer domain-containing protein</fullName>
    </recommendedName>
</protein>
<reference evidence="5 6" key="1">
    <citation type="submission" date="2016-07" db="EMBL/GenBank/DDBJ databases">
        <title>Caryophanon tenue genome sequencing.</title>
        <authorList>
            <person name="Verma A."/>
            <person name="Pal Y."/>
            <person name="Krishnamurthi S."/>
        </authorList>
    </citation>
    <scope>NUCLEOTIDE SEQUENCE [LARGE SCALE GENOMIC DNA]</scope>
    <source>
        <strain evidence="5 6">DSM 14152</strain>
    </source>
</reference>
<comment type="caution">
    <text evidence="5">The sequence shown here is derived from an EMBL/GenBank/DDBJ whole genome shotgun (WGS) entry which is preliminary data.</text>
</comment>
<dbReference type="Proteomes" id="UP000093199">
    <property type="component" value="Unassembled WGS sequence"/>
</dbReference>
<dbReference type="GO" id="GO:0007165">
    <property type="term" value="P:signal transduction"/>
    <property type="evidence" value="ECO:0007669"/>
    <property type="project" value="UniProtKB-KW"/>
</dbReference>
<organism evidence="5 6">
    <name type="scientific">Caryophanon tenue</name>
    <dbReference type="NCBI Taxonomy" id="33978"/>
    <lineage>
        <taxon>Bacteria</taxon>
        <taxon>Bacillati</taxon>
        <taxon>Bacillota</taxon>
        <taxon>Bacilli</taxon>
        <taxon>Bacillales</taxon>
        <taxon>Caryophanaceae</taxon>
        <taxon>Caryophanon</taxon>
    </lineage>
</organism>
<dbReference type="SMART" id="SM00283">
    <property type="entry name" value="MA"/>
    <property type="match status" value="1"/>
</dbReference>
<evidence type="ECO:0000256" key="2">
    <source>
        <dbReference type="PROSITE-ProRule" id="PRU00284"/>
    </source>
</evidence>
<feature type="coiled-coil region" evidence="3">
    <location>
        <begin position="391"/>
        <end position="418"/>
    </location>
</feature>
<dbReference type="GO" id="GO:0019825">
    <property type="term" value="F:oxygen binding"/>
    <property type="evidence" value="ECO:0007669"/>
    <property type="project" value="InterPro"/>
</dbReference>
<dbReference type="CDD" id="cd01068">
    <property type="entry name" value="globin_sensor"/>
    <property type="match status" value="1"/>
</dbReference>
<dbReference type="Pfam" id="PF00015">
    <property type="entry name" value="MCPsignal"/>
    <property type="match status" value="1"/>
</dbReference>
<dbReference type="SUPFAM" id="SSF46458">
    <property type="entry name" value="Globin-like"/>
    <property type="match status" value="1"/>
</dbReference>
<dbReference type="OrthoDB" id="266313at2"/>
<dbReference type="Gene3D" id="1.10.490.10">
    <property type="entry name" value="Globins"/>
    <property type="match status" value="1"/>
</dbReference>
<dbReference type="PANTHER" id="PTHR32089:SF112">
    <property type="entry name" value="LYSOZYME-LIKE PROTEIN-RELATED"/>
    <property type="match status" value="1"/>
</dbReference>
<keyword evidence="1 2" id="KW-0807">Transducer</keyword>
<sequence length="429" mass="48069">MFIKRKNRPLSWTLCTDTSHGIYITDATILMQIELIGITPAMLQYVATVKPHIDATKEQITNAFYSTIEAVPELRHIIAQHSTSQRLKVTLHQHIVEIFSGRLDEAYIERRKRVAQVHLHIGLSTKWYLAALQKLEDEVRRILMALPYMLEQRLDVLDAFLKIMSLEKQLVLEEYEDVFYAQQLEKELSVRAAVKEQIGSIVTSIDKQVVASNDVVQTLAASSQQVKAQMHEVVAASIHTKEEAQSGFEQMQALHIQTEQIHTQANEMTSMVQRLSLSSTEIQAVVNIVKQIADQTNLLALNSAIEAARAGETGKGFAVVADEVRKLANNTATSVDKIGQLILQSSGITTDVVHAIASIQQLVTEGLSLHDRTLHTFTAITDAIDGTITDFQTVNEQYQQVEQIVQKIEETSHELTRATQHLEQTITSF</sequence>
<proteinExistence type="predicted"/>
<dbReference type="STRING" id="33978.A6M13_03610"/>
<dbReference type="InterPro" id="IPR004089">
    <property type="entry name" value="MCPsignal_dom"/>
</dbReference>
<keyword evidence="3" id="KW-0175">Coiled coil</keyword>
<dbReference type="Gene3D" id="1.10.287.950">
    <property type="entry name" value="Methyl-accepting chemotaxis protein"/>
    <property type="match status" value="1"/>
</dbReference>
<keyword evidence="6" id="KW-1185">Reference proteome</keyword>
<evidence type="ECO:0000313" key="6">
    <source>
        <dbReference type="Proteomes" id="UP000093199"/>
    </source>
</evidence>
<evidence type="ECO:0000256" key="3">
    <source>
        <dbReference type="SAM" id="Coils"/>
    </source>
</evidence>
<dbReference type="InterPro" id="IPR009050">
    <property type="entry name" value="Globin-like_sf"/>
</dbReference>
<accession>A0A1C0YC16</accession>
<dbReference type="GO" id="GO:0016020">
    <property type="term" value="C:membrane"/>
    <property type="evidence" value="ECO:0007669"/>
    <property type="project" value="InterPro"/>
</dbReference>
<dbReference type="PANTHER" id="PTHR32089">
    <property type="entry name" value="METHYL-ACCEPTING CHEMOTAXIS PROTEIN MCPB"/>
    <property type="match status" value="1"/>
</dbReference>
<dbReference type="AlphaFoldDB" id="A0A1C0YC16"/>
<gene>
    <name evidence="5" type="ORF">A6M13_03610</name>
</gene>
<evidence type="ECO:0000313" key="5">
    <source>
        <dbReference type="EMBL" id="OCS84673.1"/>
    </source>
</evidence>
<dbReference type="Pfam" id="PF11563">
    <property type="entry name" value="Protoglobin"/>
    <property type="match status" value="1"/>
</dbReference>
<dbReference type="GO" id="GO:0020037">
    <property type="term" value="F:heme binding"/>
    <property type="evidence" value="ECO:0007669"/>
    <property type="project" value="InterPro"/>
</dbReference>
<dbReference type="EMBL" id="MASJ01000023">
    <property type="protein sequence ID" value="OCS84673.1"/>
    <property type="molecule type" value="Genomic_DNA"/>
</dbReference>